<keyword evidence="7" id="KW-0539">Nucleus</keyword>
<dbReference type="FunFam" id="3.30.160.60:FF:001530">
    <property type="entry name" value="Zinc finger protein 268"/>
    <property type="match status" value="1"/>
</dbReference>
<name>A0A7K5BJE9_9FURN</name>
<dbReference type="PROSITE" id="PS50157">
    <property type="entry name" value="ZINC_FINGER_C2H2_2"/>
    <property type="match status" value="2"/>
</dbReference>
<feature type="domain" description="C2H2-type" evidence="9">
    <location>
        <begin position="35"/>
        <end position="64"/>
    </location>
</feature>
<sequence>HTGEQPSKCLECSKSFRNSSSLITHQCLHTREKLYKCPKYGKRKSCNHSSCLVRHQCIHMAERPYKCPECEKSF</sequence>
<dbReference type="Gene3D" id="3.30.160.60">
    <property type="entry name" value="Classic Zinc Finger"/>
    <property type="match status" value="2"/>
</dbReference>
<evidence type="ECO:0000256" key="1">
    <source>
        <dbReference type="ARBA" id="ARBA00004123"/>
    </source>
</evidence>
<keyword evidence="6" id="KW-0862">Zinc</keyword>
<organism evidence="10 11">
    <name type="scientific">Furnarius figulus</name>
    <dbReference type="NCBI Taxonomy" id="463165"/>
    <lineage>
        <taxon>Eukaryota</taxon>
        <taxon>Metazoa</taxon>
        <taxon>Chordata</taxon>
        <taxon>Craniata</taxon>
        <taxon>Vertebrata</taxon>
        <taxon>Euteleostomi</taxon>
        <taxon>Archelosauria</taxon>
        <taxon>Archosauria</taxon>
        <taxon>Dinosauria</taxon>
        <taxon>Saurischia</taxon>
        <taxon>Theropoda</taxon>
        <taxon>Coelurosauria</taxon>
        <taxon>Aves</taxon>
        <taxon>Neognathae</taxon>
        <taxon>Neoaves</taxon>
        <taxon>Telluraves</taxon>
        <taxon>Australaves</taxon>
        <taxon>Passeriformes</taxon>
        <taxon>Furnariidae</taxon>
        <taxon>Furnarius</taxon>
    </lineage>
</organism>
<dbReference type="Pfam" id="PF00096">
    <property type="entry name" value="zf-C2H2"/>
    <property type="match status" value="1"/>
</dbReference>
<dbReference type="PANTHER" id="PTHR24377">
    <property type="entry name" value="IP01015P-RELATED"/>
    <property type="match status" value="1"/>
</dbReference>
<evidence type="ECO:0000256" key="8">
    <source>
        <dbReference type="PROSITE-ProRule" id="PRU00042"/>
    </source>
</evidence>
<dbReference type="GO" id="GO:0005634">
    <property type="term" value="C:nucleus"/>
    <property type="evidence" value="ECO:0007669"/>
    <property type="project" value="UniProtKB-SubCell"/>
</dbReference>
<dbReference type="SUPFAM" id="SSF57667">
    <property type="entry name" value="beta-beta-alpha zinc fingers"/>
    <property type="match status" value="2"/>
</dbReference>
<dbReference type="PROSITE" id="PS00028">
    <property type="entry name" value="ZINC_FINGER_C2H2_1"/>
    <property type="match status" value="1"/>
</dbReference>
<dbReference type="InterPro" id="IPR013087">
    <property type="entry name" value="Znf_C2H2_type"/>
</dbReference>
<proteinExistence type="inferred from homology"/>
<dbReference type="InterPro" id="IPR050826">
    <property type="entry name" value="Krueppel_C2H2_ZnFinger"/>
</dbReference>
<evidence type="ECO:0000256" key="4">
    <source>
        <dbReference type="ARBA" id="ARBA00022737"/>
    </source>
</evidence>
<protein>
    <submittedName>
        <fullName evidence="10">ZSC20 protein</fullName>
    </submittedName>
</protein>
<feature type="non-terminal residue" evidence="10">
    <location>
        <position position="1"/>
    </location>
</feature>
<comment type="caution">
    <text evidence="10">The sequence shown here is derived from an EMBL/GenBank/DDBJ whole genome shotgun (WGS) entry which is preliminary data.</text>
</comment>
<evidence type="ECO:0000313" key="10">
    <source>
        <dbReference type="EMBL" id="NWR95982.1"/>
    </source>
</evidence>
<dbReference type="InterPro" id="IPR036236">
    <property type="entry name" value="Znf_C2H2_sf"/>
</dbReference>
<keyword evidence="11" id="KW-1185">Reference proteome</keyword>
<keyword evidence="3" id="KW-0479">Metal-binding</keyword>
<dbReference type="AlphaFoldDB" id="A0A7K5BJE9"/>
<keyword evidence="5 8" id="KW-0863">Zinc-finger</keyword>
<feature type="domain" description="C2H2-type" evidence="9">
    <location>
        <begin position="7"/>
        <end position="34"/>
    </location>
</feature>
<reference evidence="10 11" key="1">
    <citation type="submission" date="2019-09" db="EMBL/GenBank/DDBJ databases">
        <title>Bird 10,000 Genomes (B10K) Project - Family phase.</title>
        <authorList>
            <person name="Zhang G."/>
        </authorList>
    </citation>
    <scope>NUCLEOTIDE SEQUENCE [LARGE SCALE GENOMIC DNA]</scope>
    <source>
        <strain evidence="10">B10K-DU-003-06</strain>
    </source>
</reference>
<comment type="subcellular location">
    <subcellularLocation>
        <location evidence="1">Nucleus</location>
    </subcellularLocation>
</comment>
<comment type="similarity">
    <text evidence="2">Belongs to the krueppel C2H2-type zinc-finger protein family.</text>
</comment>
<evidence type="ECO:0000256" key="5">
    <source>
        <dbReference type="ARBA" id="ARBA00022771"/>
    </source>
</evidence>
<feature type="non-terminal residue" evidence="10">
    <location>
        <position position="74"/>
    </location>
</feature>
<accession>A0A7K5BJE9</accession>
<dbReference type="Proteomes" id="UP000529852">
    <property type="component" value="Unassembled WGS sequence"/>
</dbReference>
<gene>
    <name evidence="10" type="primary">Zscan20_2</name>
    <name evidence="10" type="ORF">FURFIG_R11929</name>
</gene>
<evidence type="ECO:0000256" key="2">
    <source>
        <dbReference type="ARBA" id="ARBA00006991"/>
    </source>
</evidence>
<evidence type="ECO:0000256" key="3">
    <source>
        <dbReference type="ARBA" id="ARBA00022723"/>
    </source>
</evidence>
<evidence type="ECO:0000259" key="9">
    <source>
        <dbReference type="PROSITE" id="PS50157"/>
    </source>
</evidence>
<dbReference type="GO" id="GO:0008270">
    <property type="term" value="F:zinc ion binding"/>
    <property type="evidence" value="ECO:0007669"/>
    <property type="project" value="UniProtKB-KW"/>
</dbReference>
<dbReference type="EMBL" id="VYZD01004458">
    <property type="protein sequence ID" value="NWR95982.1"/>
    <property type="molecule type" value="Genomic_DNA"/>
</dbReference>
<evidence type="ECO:0000256" key="6">
    <source>
        <dbReference type="ARBA" id="ARBA00022833"/>
    </source>
</evidence>
<evidence type="ECO:0000256" key="7">
    <source>
        <dbReference type="ARBA" id="ARBA00023242"/>
    </source>
</evidence>
<keyword evidence="4" id="KW-0677">Repeat</keyword>
<evidence type="ECO:0000313" key="11">
    <source>
        <dbReference type="Proteomes" id="UP000529852"/>
    </source>
</evidence>